<feature type="region of interest" description="Disordered" evidence="8">
    <location>
        <begin position="1"/>
        <end position="40"/>
    </location>
</feature>
<reference evidence="11 12" key="1">
    <citation type="journal article" date="2018" name="Gigascience">
        <title>Genomes of trombidid mites reveal novel predicted allergens and laterally-transferred genes associated with secondary metabolism.</title>
        <authorList>
            <person name="Dong X."/>
            <person name="Chaisiri K."/>
            <person name="Xia D."/>
            <person name="Armstrong S.D."/>
            <person name="Fang Y."/>
            <person name="Donnelly M.J."/>
            <person name="Kadowaki T."/>
            <person name="McGarry J.W."/>
            <person name="Darby A.C."/>
            <person name="Makepeace B.L."/>
        </authorList>
    </citation>
    <scope>NUCLEOTIDE SEQUENCE [LARGE SCALE GENOMIC DNA]</scope>
    <source>
        <strain evidence="11">UoL-UT</strain>
    </source>
</reference>
<protein>
    <submittedName>
        <fullName evidence="11">Lipopolysaccharide-induced tumor necrosis factor-alpha factor-like protein</fullName>
    </submittedName>
</protein>
<dbReference type="GO" id="GO:0098560">
    <property type="term" value="C:cytoplasmic side of late endosome membrane"/>
    <property type="evidence" value="ECO:0007669"/>
    <property type="project" value="TreeGrafter"/>
</dbReference>
<comment type="similarity">
    <text evidence="4">Belongs to the CDIP1/LITAF family.</text>
</comment>
<keyword evidence="12" id="KW-1185">Reference proteome</keyword>
<dbReference type="AlphaFoldDB" id="A0A443RXT0"/>
<dbReference type="STRING" id="299467.A0A443RXT0"/>
<dbReference type="GO" id="GO:0008270">
    <property type="term" value="F:zinc ion binding"/>
    <property type="evidence" value="ECO:0007669"/>
    <property type="project" value="TreeGrafter"/>
</dbReference>
<evidence type="ECO:0000256" key="3">
    <source>
        <dbReference type="ARBA" id="ARBA00004630"/>
    </source>
</evidence>
<feature type="domain" description="LITAF" evidence="10">
    <location>
        <begin position="43"/>
        <end position="126"/>
    </location>
</feature>
<evidence type="ECO:0000313" key="11">
    <source>
        <dbReference type="EMBL" id="RWS19849.1"/>
    </source>
</evidence>
<keyword evidence="5" id="KW-0479">Metal-binding</keyword>
<comment type="caution">
    <text evidence="11">The sequence shown here is derived from an EMBL/GenBank/DDBJ whole genome shotgun (WGS) entry which is preliminary data.</text>
</comment>
<feature type="transmembrane region" description="Helical" evidence="9">
    <location>
        <begin position="80"/>
        <end position="104"/>
    </location>
</feature>
<sequence>MYNSEFVPPQPPPNYSEHPYPDQFQPGFPQRTAWGPAPINTQPTRTIIVATNDFGPFPTKAMCPRCNCEILTQTRPLIGIITWLIAGGLCVVGCIPCCLIPFFVQTCQDCEHRCSVCQSPIGVYKRMC</sequence>
<organism evidence="11 12">
    <name type="scientific">Leptotrombidium deliense</name>
    <dbReference type="NCBI Taxonomy" id="299467"/>
    <lineage>
        <taxon>Eukaryota</taxon>
        <taxon>Metazoa</taxon>
        <taxon>Ecdysozoa</taxon>
        <taxon>Arthropoda</taxon>
        <taxon>Chelicerata</taxon>
        <taxon>Arachnida</taxon>
        <taxon>Acari</taxon>
        <taxon>Acariformes</taxon>
        <taxon>Trombidiformes</taxon>
        <taxon>Prostigmata</taxon>
        <taxon>Anystina</taxon>
        <taxon>Parasitengona</taxon>
        <taxon>Trombiculoidea</taxon>
        <taxon>Trombiculidae</taxon>
        <taxon>Leptotrombidium</taxon>
    </lineage>
</organism>
<evidence type="ECO:0000259" key="10">
    <source>
        <dbReference type="PROSITE" id="PS51837"/>
    </source>
</evidence>
<evidence type="ECO:0000256" key="1">
    <source>
        <dbReference type="ARBA" id="ARBA00004414"/>
    </source>
</evidence>
<evidence type="ECO:0000256" key="4">
    <source>
        <dbReference type="ARBA" id="ARBA00005975"/>
    </source>
</evidence>
<evidence type="ECO:0000256" key="8">
    <source>
        <dbReference type="SAM" id="MobiDB-lite"/>
    </source>
</evidence>
<dbReference type="Proteomes" id="UP000288716">
    <property type="component" value="Unassembled WGS sequence"/>
</dbReference>
<dbReference type="GO" id="GO:0098574">
    <property type="term" value="C:cytoplasmic side of lysosomal membrane"/>
    <property type="evidence" value="ECO:0007669"/>
    <property type="project" value="TreeGrafter"/>
</dbReference>
<dbReference type="InterPro" id="IPR006629">
    <property type="entry name" value="LITAF"/>
</dbReference>
<keyword evidence="9" id="KW-1133">Transmembrane helix</keyword>
<keyword evidence="9" id="KW-0812">Transmembrane</keyword>
<evidence type="ECO:0000256" key="7">
    <source>
        <dbReference type="ARBA" id="ARBA00023136"/>
    </source>
</evidence>
<comment type="subcellular location">
    <subcellularLocation>
        <location evidence="2">Endosome membrane</location>
        <topology evidence="2">Peripheral membrane protein</topology>
    </subcellularLocation>
    <subcellularLocation>
        <location evidence="1">Late endosome membrane</location>
    </subcellularLocation>
    <subcellularLocation>
        <location evidence="3">Lysosome membrane</location>
        <topology evidence="3">Peripheral membrane protein</topology>
        <orientation evidence="3">Cytoplasmic side</orientation>
    </subcellularLocation>
</comment>
<dbReference type="PROSITE" id="PS51837">
    <property type="entry name" value="LITAF"/>
    <property type="match status" value="1"/>
</dbReference>
<dbReference type="GO" id="GO:0005634">
    <property type="term" value="C:nucleus"/>
    <property type="evidence" value="ECO:0007669"/>
    <property type="project" value="TreeGrafter"/>
</dbReference>
<evidence type="ECO:0000256" key="5">
    <source>
        <dbReference type="ARBA" id="ARBA00022723"/>
    </source>
</evidence>
<accession>A0A443RXT0</accession>
<dbReference type="PANTHER" id="PTHR23292">
    <property type="entry name" value="LIPOPOLYSACCHARIDE-INDUCED TUMOR NECROSIS FACTOR-ALPHA FACTOR"/>
    <property type="match status" value="1"/>
</dbReference>
<gene>
    <name evidence="11" type="ORF">B4U80_08305</name>
</gene>
<dbReference type="Pfam" id="PF10601">
    <property type="entry name" value="zf-LITAF-like"/>
    <property type="match status" value="1"/>
</dbReference>
<dbReference type="OrthoDB" id="6512870at2759"/>
<dbReference type="InterPro" id="IPR037519">
    <property type="entry name" value="LITAF_fam"/>
</dbReference>
<dbReference type="PANTHER" id="PTHR23292:SF47">
    <property type="entry name" value="LITAF DOMAIN-CONTAINING PROTEIN"/>
    <property type="match status" value="1"/>
</dbReference>
<keyword evidence="7 9" id="KW-0472">Membrane</keyword>
<dbReference type="EMBL" id="NCKV01022241">
    <property type="protein sequence ID" value="RWS19849.1"/>
    <property type="molecule type" value="Genomic_DNA"/>
</dbReference>
<name>A0A443RXT0_9ACAR</name>
<evidence type="ECO:0000256" key="2">
    <source>
        <dbReference type="ARBA" id="ARBA00004481"/>
    </source>
</evidence>
<evidence type="ECO:0000256" key="9">
    <source>
        <dbReference type="SAM" id="Phobius"/>
    </source>
</evidence>
<proteinExistence type="inferred from homology"/>
<evidence type="ECO:0000256" key="6">
    <source>
        <dbReference type="ARBA" id="ARBA00022833"/>
    </source>
</evidence>
<dbReference type="VEuPathDB" id="VectorBase:LDEU012191"/>
<evidence type="ECO:0000313" key="12">
    <source>
        <dbReference type="Proteomes" id="UP000288716"/>
    </source>
</evidence>
<dbReference type="SMART" id="SM00714">
    <property type="entry name" value="LITAF"/>
    <property type="match status" value="1"/>
</dbReference>
<keyword evidence="6" id="KW-0862">Zinc</keyword>